<dbReference type="CDD" id="cd04187">
    <property type="entry name" value="DPM1_like_bac"/>
    <property type="match status" value="1"/>
</dbReference>
<dbReference type="InterPro" id="IPR050256">
    <property type="entry name" value="Glycosyltransferase_2"/>
</dbReference>
<name>A0A2M6WYA7_9BACT</name>
<keyword evidence="6 8" id="KW-1133">Transmembrane helix</keyword>
<evidence type="ECO:0000256" key="7">
    <source>
        <dbReference type="ARBA" id="ARBA00023136"/>
    </source>
</evidence>
<dbReference type="GO" id="GO:0009103">
    <property type="term" value="P:lipopolysaccharide biosynthetic process"/>
    <property type="evidence" value="ECO:0007669"/>
    <property type="project" value="UniProtKB-KW"/>
</dbReference>
<evidence type="ECO:0000313" key="10">
    <source>
        <dbReference type="EMBL" id="PIT97765.1"/>
    </source>
</evidence>
<accession>A0A2M6WYA7</accession>
<dbReference type="GO" id="GO:0005886">
    <property type="term" value="C:plasma membrane"/>
    <property type="evidence" value="ECO:0007669"/>
    <property type="project" value="TreeGrafter"/>
</dbReference>
<organism evidence="10 11">
    <name type="scientific">Candidatus Andersenbacteria bacterium CG10_big_fil_rev_8_21_14_0_10_54_11</name>
    <dbReference type="NCBI Taxonomy" id="1974485"/>
    <lineage>
        <taxon>Bacteria</taxon>
        <taxon>Candidatus Anderseniibacteriota</taxon>
    </lineage>
</organism>
<comment type="caution">
    <text evidence="10">The sequence shown here is derived from an EMBL/GenBank/DDBJ whole genome shotgun (WGS) entry which is preliminary data.</text>
</comment>
<dbReference type="GO" id="GO:0016757">
    <property type="term" value="F:glycosyltransferase activity"/>
    <property type="evidence" value="ECO:0007669"/>
    <property type="project" value="UniProtKB-KW"/>
</dbReference>
<dbReference type="Gene3D" id="3.90.550.10">
    <property type="entry name" value="Spore Coat Polysaccharide Biosynthesis Protein SpsA, Chain A"/>
    <property type="match status" value="1"/>
</dbReference>
<feature type="domain" description="Glycosyltransferase 2-like" evidence="9">
    <location>
        <begin position="4"/>
        <end position="182"/>
    </location>
</feature>
<dbReference type="Proteomes" id="UP000230731">
    <property type="component" value="Unassembled WGS sequence"/>
</dbReference>
<proteinExistence type="predicted"/>
<reference evidence="11" key="1">
    <citation type="submission" date="2017-09" db="EMBL/GenBank/DDBJ databases">
        <title>Depth-based differentiation of microbial function through sediment-hosted aquifers and enrichment of novel symbionts in the deep terrestrial subsurface.</title>
        <authorList>
            <person name="Probst A.J."/>
            <person name="Ladd B."/>
            <person name="Jarett J.K."/>
            <person name="Geller-Mcgrath D.E."/>
            <person name="Sieber C.M.K."/>
            <person name="Emerson J.B."/>
            <person name="Anantharaman K."/>
            <person name="Thomas B.C."/>
            <person name="Malmstrom R."/>
            <person name="Stieglmeier M."/>
            <person name="Klingl A."/>
            <person name="Woyke T."/>
            <person name="Ryan C.M."/>
            <person name="Banfield J.F."/>
        </authorList>
    </citation>
    <scope>NUCLEOTIDE SEQUENCE [LARGE SCALE GENOMIC DNA]</scope>
</reference>
<dbReference type="EMBL" id="PEZP01000046">
    <property type="protein sequence ID" value="PIT97765.1"/>
    <property type="molecule type" value="Genomic_DNA"/>
</dbReference>
<feature type="transmembrane region" description="Helical" evidence="8">
    <location>
        <begin position="285"/>
        <end position="312"/>
    </location>
</feature>
<dbReference type="InterPro" id="IPR029044">
    <property type="entry name" value="Nucleotide-diphossugar_trans"/>
</dbReference>
<dbReference type="PANTHER" id="PTHR48090">
    <property type="entry name" value="UNDECAPRENYL-PHOSPHATE 4-DEOXY-4-FORMAMIDO-L-ARABINOSE TRANSFERASE-RELATED"/>
    <property type="match status" value="1"/>
</dbReference>
<gene>
    <name evidence="10" type="ORF">COT71_04280</name>
</gene>
<evidence type="ECO:0000259" key="9">
    <source>
        <dbReference type="Pfam" id="PF00535"/>
    </source>
</evidence>
<keyword evidence="3 10" id="KW-0808">Transferase</keyword>
<keyword evidence="7 8" id="KW-0472">Membrane</keyword>
<keyword evidence="5" id="KW-0448">Lipopolysaccharide biosynthesis</keyword>
<dbReference type="SUPFAM" id="SSF53448">
    <property type="entry name" value="Nucleotide-diphospho-sugar transferases"/>
    <property type="match status" value="1"/>
</dbReference>
<evidence type="ECO:0000256" key="4">
    <source>
        <dbReference type="ARBA" id="ARBA00022692"/>
    </source>
</evidence>
<evidence type="ECO:0000313" key="11">
    <source>
        <dbReference type="Proteomes" id="UP000230731"/>
    </source>
</evidence>
<keyword evidence="2" id="KW-0328">Glycosyltransferase</keyword>
<keyword evidence="1" id="KW-1003">Cell membrane</keyword>
<keyword evidence="4 8" id="KW-0812">Transmembrane</keyword>
<evidence type="ECO:0000256" key="8">
    <source>
        <dbReference type="SAM" id="Phobius"/>
    </source>
</evidence>
<protein>
    <submittedName>
        <fullName evidence="10">Glycosyltransferase</fullName>
    </submittedName>
</protein>
<dbReference type="AlphaFoldDB" id="A0A2M6WYA7"/>
<sequence length="327" mass="36615">MTYSVVVPAHNEEASIEPLYDAVKKMMDELVAENPFSPFLQKGGSDGSWELIYIDDGSRDATLARMQAVRARDPRVKIIAFRRQFGQTAGWSAGFDHARGEYVIVLDSDLQNDPQDIPAMLAAMQAEGLDVISGWRKNRKDNGALMFLSKLGNWVHRRVTGEKIHDHGCSLKIYKKEALEDLELYGEMHRYITALLSWKGFKVGEIAVRHHPRRSGRTKYSVRKKLKGFLDLIVVKFWIQYSARPMHFFGLFGAGFIAAGLLLGGTLGSLWLMRITGFANSSLPLAAVVLVLLGFQFLLSGVLADVVAHTYYAKRKAYSIKSVDGFK</sequence>
<feature type="transmembrane region" description="Helical" evidence="8">
    <location>
        <begin position="248"/>
        <end position="273"/>
    </location>
</feature>
<evidence type="ECO:0000256" key="2">
    <source>
        <dbReference type="ARBA" id="ARBA00022676"/>
    </source>
</evidence>
<evidence type="ECO:0000256" key="6">
    <source>
        <dbReference type="ARBA" id="ARBA00022989"/>
    </source>
</evidence>
<evidence type="ECO:0000256" key="3">
    <source>
        <dbReference type="ARBA" id="ARBA00022679"/>
    </source>
</evidence>
<evidence type="ECO:0000256" key="1">
    <source>
        <dbReference type="ARBA" id="ARBA00022475"/>
    </source>
</evidence>
<dbReference type="PANTHER" id="PTHR48090:SF3">
    <property type="entry name" value="UNDECAPRENYL-PHOSPHATE 4-DEOXY-4-FORMAMIDO-L-ARABINOSE TRANSFERASE"/>
    <property type="match status" value="1"/>
</dbReference>
<dbReference type="InterPro" id="IPR001173">
    <property type="entry name" value="Glyco_trans_2-like"/>
</dbReference>
<evidence type="ECO:0000256" key="5">
    <source>
        <dbReference type="ARBA" id="ARBA00022985"/>
    </source>
</evidence>
<dbReference type="Pfam" id="PF00535">
    <property type="entry name" value="Glycos_transf_2"/>
    <property type="match status" value="1"/>
</dbReference>